<keyword evidence="13" id="KW-1185">Reference proteome</keyword>
<reference evidence="12 13" key="1">
    <citation type="submission" date="2013-03" db="EMBL/GenBank/DDBJ databases">
        <title>The Genome Sequence of Capronia epimyces CBS 606.96.</title>
        <authorList>
            <consortium name="The Broad Institute Genomics Platform"/>
            <person name="Cuomo C."/>
            <person name="de Hoog S."/>
            <person name="Gorbushina A."/>
            <person name="Walker B."/>
            <person name="Young S.K."/>
            <person name="Zeng Q."/>
            <person name="Gargeya S."/>
            <person name="Fitzgerald M."/>
            <person name="Haas B."/>
            <person name="Abouelleil A."/>
            <person name="Allen A.W."/>
            <person name="Alvarado L."/>
            <person name="Arachchi H.M."/>
            <person name="Berlin A.M."/>
            <person name="Chapman S.B."/>
            <person name="Gainer-Dewar J."/>
            <person name="Goldberg J."/>
            <person name="Griggs A."/>
            <person name="Gujja S."/>
            <person name="Hansen M."/>
            <person name="Howarth C."/>
            <person name="Imamovic A."/>
            <person name="Ireland A."/>
            <person name="Larimer J."/>
            <person name="McCowan C."/>
            <person name="Murphy C."/>
            <person name="Pearson M."/>
            <person name="Poon T.W."/>
            <person name="Priest M."/>
            <person name="Roberts A."/>
            <person name="Saif S."/>
            <person name="Shea T."/>
            <person name="Sisk P."/>
            <person name="Sykes S."/>
            <person name="Wortman J."/>
            <person name="Nusbaum C."/>
            <person name="Birren B."/>
        </authorList>
    </citation>
    <scope>NUCLEOTIDE SEQUENCE [LARGE SCALE GENOMIC DNA]</scope>
    <source>
        <strain evidence="12 13">CBS 606.96</strain>
    </source>
</reference>
<dbReference type="RefSeq" id="XP_007731576.1">
    <property type="nucleotide sequence ID" value="XM_007733386.1"/>
</dbReference>
<dbReference type="Gene3D" id="3.40.50.720">
    <property type="entry name" value="NAD(P)-binding Rossmann-like Domain"/>
    <property type="match status" value="1"/>
</dbReference>
<dbReference type="PANTHER" id="PTHR24322:SF736">
    <property type="entry name" value="RETINOL DEHYDROGENASE 10"/>
    <property type="match status" value="1"/>
</dbReference>
<evidence type="ECO:0000256" key="2">
    <source>
        <dbReference type="ARBA" id="ARBA00006484"/>
    </source>
</evidence>
<dbReference type="AlphaFoldDB" id="W9Z6P1"/>
<organism evidence="12 13">
    <name type="scientific">Capronia epimyces CBS 606.96</name>
    <dbReference type="NCBI Taxonomy" id="1182542"/>
    <lineage>
        <taxon>Eukaryota</taxon>
        <taxon>Fungi</taxon>
        <taxon>Dikarya</taxon>
        <taxon>Ascomycota</taxon>
        <taxon>Pezizomycotina</taxon>
        <taxon>Eurotiomycetes</taxon>
        <taxon>Chaetothyriomycetidae</taxon>
        <taxon>Chaetothyriales</taxon>
        <taxon>Herpotrichiellaceae</taxon>
        <taxon>Capronia</taxon>
    </lineage>
</organism>
<evidence type="ECO:0000313" key="12">
    <source>
        <dbReference type="EMBL" id="EXJ90179.1"/>
    </source>
</evidence>
<evidence type="ECO:0000313" key="13">
    <source>
        <dbReference type="Proteomes" id="UP000019478"/>
    </source>
</evidence>
<comment type="subcellular location">
    <subcellularLocation>
        <location evidence="1">Membrane</location>
        <topology evidence="1">Multi-pass membrane protein</topology>
    </subcellularLocation>
</comment>
<comment type="function">
    <text evidence="9">Catalyzes the reduction of all-trans-retinal to all-trans-retinol in the presence of NADPH.</text>
</comment>
<dbReference type="eggNOG" id="KOG1201">
    <property type="taxonomic scope" value="Eukaryota"/>
</dbReference>
<dbReference type="Pfam" id="PF00106">
    <property type="entry name" value="adh_short"/>
    <property type="match status" value="1"/>
</dbReference>
<sequence>MQFSIGHVLEFVDQTFLNPWVSIFVPVALQLFTTSKLSIHPDTKSFLGYRLGPLPNLQSKALKLVCAGLILRINRVLSRRAMNNGVEAKFDWDKEIILVTGAAGGIGAEAAQKFAKRGSKVIVLDVLPLTYKAPSNLFYYQCDITSFDKVQALAGKIREEVGDPTCVVANAGICRGKPILQASSRDIELTFSVNNLGILWIAKAFLPSMAEHNHGHFLITASQAGYVTTSGVVDYGATKAAAVAIFEGLQTELKHVYKAPAVRVSVINPSAVKTKMFDGLKAPSNFIMPRLSPADVGERICEIVWSGRAQNVMIPAFSYIAAPARCLPDWVRVGFQDGGADAMTELRPHQPLK</sequence>
<evidence type="ECO:0000256" key="1">
    <source>
        <dbReference type="ARBA" id="ARBA00004141"/>
    </source>
</evidence>
<dbReference type="HOGENOM" id="CLU_010194_5_2_1"/>
<dbReference type="GeneID" id="19167376"/>
<keyword evidence="8" id="KW-0472">Membrane</keyword>
<dbReference type="InterPro" id="IPR036291">
    <property type="entry name" value="NAD(P)-bd_dom_sf"/>
</dbReference>
<dbReference type="SUPFAM" id="SSF51735">
    <property type="entry name" value="NAD(P)-binding Rossmann-fold domains"/>
    <property type="match status" value="1"/>
</dbReference>
<dbReference type="EMBL" id="AMGY01000002">
    <property type="protein sequence ID" value="EXJ90179.1"/>
    <property type="molecule type" value="Genomic_DNA"/>
</dbReference>
<protein>
    <recommendedName>
        <fullName evidence="10">Short-chain dehydrogenase/reductase 3</fullName>
    </recommendedName>
    <alternativeName>
        <fullName evidence="11">Retinal short-chain dehydrogenase/reductase 1</fullName>
    </alternativeName>
</protein>
<evidence type="ECO:0000256" key="3">
    <source>
        <dbReference type="ARBA" id="ARBA00022692"/>
    </source>
</evidence>
<dbReference type="GO" id="GO:0052650">
    <property type="term" value="F:all-trans-retinol dehydrogenase (NADP+) activity"/>
    <property type="evidence" value="ECO:0007669"/>
    <property type="project" value="UniProtKB-ARBA"/>
</dbReference>
<evidence type="ECO:0000256" key="6">
    <source>
        <dbReference type="ARBA" id="ARBA00023002"/>
    </source>
</evidence>
<dbReference type="InterPro" id="IPR002347">
    <property type="entry name" value="SDR_fam"/>
</dbReference>
<dbReference type="OrthoDB" id="10253736at2759"/>
<dbReference type="PROSITE" id="PS00061">
    <property type="entry name" value="ADH_SHORT"/>
    <property type="match status" value="1"/>
</dbReference>
<dbReference type="PRINTS" id="PR00081">
    <property type="entry name" value="GDHRDH"/>
</dbReference>
<comment type="caution">
    <text evidence="12">The sequence shown here is derived from an EMBL/GenBank/DDBJ whole genome shotgun (WGS) entry which is preliminary data.</text>
</comment>
<dbReference type="GO" id="GO:0016020">
    <property type="term" value="C:membrane"/>
    <property type="evidence" value="ECO:0007669"/>
    <property type="project" value="UniProtKB-SubCell"/>
</dbReference>
<comment type="similarity">
    <text evidence="2">Belongs to the short-chain dehydrogenases/reductases (SDR) family.</text>
</comment>
<keyword evidence="3" id="KW-0812">Transmembrane</keyword>
<dbReference type="Proteomes" id="UP000019478">
    <property type="component" value="Unassembled WGS sequence"/>
</dbReference>
<evidence type="ECO:0000256" key="10">
    <source>
        <dbReference type="ARBA" id="ARBA00068717"/>
    </source>
</evidence>
<evidence type="ECO:0000256" key="8">
    <source>
        <dbReference type="ARBA" id="ARBA00023136"/>
    </source>
</evidence>
<dbReference type="FunFam" id="3.40.50.720:FF:000131">
    <property type="entry name" value="Short-chain dehydrogenase/reductase 3"/>
    <property type="match status" value="1"/>
</dbReference>
<dbReference type="InterPro" id="IPR020904">
    <property type="entry name" value="Sc_DH/Rdtase_CS"/>
</dbReference>
<accession>W9Z6P1</accession>
<evidence type="ECO:0000256" key="9">
    <source>
        <dbReference type="ARBA" id="ARBA00059620"/>
    </source>
</evidence>
<keyword evidence="6" id="KW-0560">Oxidoreductase</keyword>
<dbReference type="STRING" id="1182542.W9Z6P1"/>
<evidence type="ECO:0000256" key="11">
    <source>
        <dbReference type="ARBA" id="ARBA00082544"/>
    </source>
</evidence>
<evidence type="ECO:0000256" key="7">
    <source>
        <dbReference type="ARBA" id="ARBA00023098"/>
    </source>
</evidence>
<keyword evidence="5" id="KW-1133">Transmembrane helix</keyword>
<evidence type="ECO:0000256" key="4">
    <source>
        <dbReference type="ARBA" id="ARBA00022857"/>
    </source>
</evidence>
<keyword evidence="4" id="KW-0521">NADP</keyword>
<evidence type="ECO:0000256" key="5">
    <source>
        <dbReference type="ARBA" id="ARBA00022989"/>
    </source>
</evidence>
<name>W9Z6P1_9EURO</name>
<keyword evidence="7" id="KW-0443">Lipid metabolism</keyword>
<proteinExistence type="inferred from homology"/>
<dbReference type="PANTHER" id="PTHR24322">
    <property type="entry name" value="PKSB"/>
    <property type="match status" value="1"/>
</dbReference>
<gene>
    <name evidence="12" type="ORF">A1O3_03248</name>
</gene>